<dbReference type="OrthoDB" id="79562at2759"/>
<organism evidence="10 11">
    <name type="scientific">Trichosporon asahii var. asahii (strain ATCC 90039 / CBS 2479 / JCM 2466 / KCTC 7840 / NBRC 103889/ NCYC 2677 / UAMH 7654)</name>
    <name type="common">Yeast</name>
    <dbReference type="NCBI Taxonomy" id="1186058"/>
    <lineage>
        <taxon>Eukaryota</taxon>
        <taxon>Fungi</taxon>
        <taxon>Dikarya</taxon>
        <taxon>Basidiomycota</taxon>
        <taxon>Agaricomycotina</taxon>
        <taxon>Tremellomycetes</taxon>
        <taxon>Trichosporonales</taxon>
        <taxon>Trichosporonaceae</taxon>
        <taxon>Trichosporon</taxon>
    </lineage>
</organism>
<evidence type="ECO:0000259" key="9">
    <source>
        <dbReference type="SMART" id="SM01263"/>
    </source>
</evidence>
<feature type="binding site" evidence="7">
    <location>
        <begin position="307"/>
        <end position="312"/>
    </location>
    <ligand>
        <name>a peptide</name>
        <dbReference type="ChEBI" id="CHEBI:60466"/>
    </ligand>
</feature>
<comment type="cofactor">
    <cofactor evidence="8">
        <name>Zn(2+)</name>
        <dbReference type="ChEBI" id="CHEBI:29105"/>
    </cofactor>
    <text evidence="8">Binds 1 zinc ion per subunit.</text>
</comment>
<dbReference type="Pfam" id="PF01433">
    <property type="entry name" value="Peptidase_M1"/>
    <property type="match status" value="1"/>
</dbReference>
<feature type="binding site" evidence="7">
    <location>
        <begin position="193"/>
        <end position="195"/>
    </location>
    <ligand>
        <name>a peptide</name>
        <dbReference type="ChEBI" id="CHEBI:60466"/>
    </ligand>
</feature>
<accession>J5TMH7</accession>
<dbReference type="InterPro" id="IPR034015">
    <property type="entry name" value="M1_LTA4H"/>
</dbReference>
<proteinExistence type="inferred from homology"/>
<dbReference type="Pfam" id="PF09127">
    <property type="entry name" value="Leuk-A4-hydro_C"/>
    <property type="match status" value="1"/>
</dbReference>
<dbReference type="VEuPathDB" id="FungiDB:A1Q1_07043"/>
<dbReference type="SMART" id="SM01263">
    <property type="entry name" value="Leuk-A4-hydro_C"/>
    <property type="match status" value="1"/>
</dbReference>
<dbReference type="GeneID" id="25990555"/>
<evidence type="ECO:0000256" key="3">
    <source>
        <dbReference type="ARBA" id="ARBA00022723"/>
    </source>
</evidence>
<dbReference type="GO" id="GO:0005829">
    <property type="term" value="C:cytosol"/>
    <property type="evidence" value="ECO:0007669"/>
    <property type="project" value="TreeGrafter"/>
</dbReference>
<evidence type="ECO:0000256" key="6">
    <source>
        <dbReference type="ARBA" id="ARBA00023049"/>
    </source>
</evidence>
<reference evidence="10 11" key="1">
    <citation type="journal article" date="2012" name="Eukaryot. Cell">
        <title>Draft genome sequence of CBS 2479, the standard type strain of Trichosporon asahii.</title>
        <authorList>
            <person name="Yang R.Y."/>
            <person name="Li H.T."/>
            <person name="Zhu H."/>
            <person name="Zhou G.P."/>
            <person name="Wang M."/>
            <person name="Wang L."/>
        </authorList>
    </citation>
    <scope>NUCLEOTIDE SEQUENCE [LARGE SCALE GENOMIC DNA]</scope>
    <source>
        <strain evidence="11">ATCC 90039 / CBS 2479 / JCM 2466 / KCTC 7840 / NCYC 2677 / UAMH 7654</strain>
    </source>
</reference>
<dbReference type="EMBL" id="ALBS01000048">
    <property type="protein sequence ID" value="EJT51631.1"/>
    <property type="molecule type" value="Genomic_DNA"/>
</dbReference>
<dbReference type="Gene3D" id="2.60.40.1730">
    <property type="entry name" value="tricorn interacting facor f3 domain"/>
    <property type="match status" value="1"/>
</dbReference>
<dbReference type="InterPro" id="IPR014782">
    <property type="entry name" value="Peptidase_M1_dom"/>
</dbReference>
<dbReference type="SUPFAM" id="SSF48371">
    <property type="entry name" value="ARM repeat"/>
    <property type="match status" value="1"/>
</dbReference>
<dbReference type="SUPFAM" id="SSF55486">
    <property type="entry name" value="Metalloproteases ('zincins'), catalytic domain"/>
    <property type="match status" value="1"/>
</dbReference>
<feature type="binding site" evidence="8">
    <location>
        <position position="340"/>
    </location>
    <ligand>
        <name>Zn(2+)</name>
        <dbReference type="ChEBI" id="CHEBI:29105"/>
        <note>catalytic</note>
    </ligand>
</feature>
<dbReference type="InterPro" id="IPR016024">
    <property type="entry name" value="ARM-type_fold"/>
</dbReference>
<sequence>MLAIRKRGRGRESRVAVEVWPRWVSQMTACDRMVSAKIRCEVSTQRAIPAFLPDRPCFRLPQSYRSRQYHSQAPKNTLRTMASSTAPVSQDRDLFTLSNYQDIRTDNIDLDWSIDWDKKTIGGTATLKLEAIKDVDEVVLDTSYLDIKDVTVDGKKALDEHIEAMGQALHVKLPSTLKKGQTKSGKYPYLYSQSQADTPAIKATYSSRVTSVLPVLMSALRQSPPSDEEPQYGKKIEYVYKQVTYKAFPDMEGRNWKTGVWTEPQTMKAAYWEFEEDTAKQVATAEDLTSAYRFGVYDFLILPNSFPYGGMENCCLTFATPTLLAGDRSLVDVIAHEISHESLKGYEDTPRFQKLLPDFKNHEDRLREDVHEQVDQTEQWRKHLFDWFGKQENGEEYLKKLDKVNWDEWIHGTGLDLCIDMQYDDSLSKPPTQLAERWAAAAKKGDLSQFKPEDVKDFDSTQKCVMLDHLYELGPKYQPEVAEKLDEIYGFNQTQNAEIKLRFYKIALKSDWVITKGRMKFCRPIFKLLNEQNPELAKKVFKEHAEFYVSDKFAATKPIEAVLMWNGVASRSPPLRGAAV</sequence>
<dbReference type="SUPFAM" id="SSF63737">
    <property type="entry name" value="Leukotriene A4 hydrolase N-terminal domain"/>
    <property type="match status" value="1"/>
</dbReference>
<evidence type="ECO:0000313" key="10">
    <source>
        <dbReference type="EMBL" id="EJT51631.1"/>
    </source>
</evidence>
<keyword evidence="5 8" id="KW-0862">Zinc</keyword>
<keyword evidence="4 10" id="KW-0378">Hydrolase</keyword>
<evidence type="ECO:0000256" key="5">
    <source>
        <dbReference type="ARBA" id="ARBA00022833"/>
    </source>
</evidence>
<dbReference type="FunFam" id="3.30.2010.30:FF:000001">
    <property type="entry name" value="Leukotriene A(4) hydrolase"/>
    <property type="match status" value="1"/>
</dbReference>
<feature type="domain" description="Peptidase M1 leukotriene A4 hydrolase/aminopeptidase C-terminal" evidence="9">
    <location>
        <begin position="426"/>
        <end position="563"/>
    </location>
</feature>
<dbReference type="PANTHER" id="PTHR45726">
    <property type="entry name" value="LEUKOTRIENE A-4 HYDROLASE"/>
    <property type="match status" value="1"/>
</dbReference>
<evidence type="ECO:0000313" key="11">
    <source>
        <dbReference type="Proteomes" id="UP000002748"/>
    </source>
</evidence>
<dbReference type="GO" id="GO:0008270">
    <property type="term" value="F:zinc ion binding"/>
    <property type="evidence" value="ECO:0007669"/>
    <property type="project" value="InterPro"/>
</dbReference>
<dbReference type="GO" id="GO:0006508">
    <property type="term" value="P:proteolysis"/>
    <property type="evidence" value="ECO:0007669"/>
    <property type="project" value="UniProtKB-KW"/>
</dbReference>
<evidence type="ECO:0000256" key="7">
    <source>
        <dbReference type="PIRSR" id="PIRSR634015-2"/>
    </source>
</evidence>
<dbReference type="InterPro" id="IPR038502">
    <property type="entry name" value="M1_LTA-4_hydro/amino_C_sf"/>
</dbReference>
<feature type="binding site" evidence="7">
    <location>
        <begin position="518"/>
        <end position="520"/>
    </location>
    <ligand>
        <name>a peptide</name>
        <dbReference type="ChEBI" id="CHEBI:60466"/>
    </ligand>
</feature>
<gene>
    <name evidence="10" type="ORF">A1Q1_07043</name>
</gene>
<dbReference type="KEGG" id="tasa:A1Q1_07043"/>
<dbReference type="GO" id="GO:0008237">
    <property type="term" value="F:metallopeptidase activity"/>
    <property type="evidence" value="ECO:0007669"/>
    <property type="project" value="UniProtKB-KW"/>
</dbReference>
<feature type="binding site" evidence="8">
    <location>
        <position position="336"/>
    </location>
    <ligand>
        <name>Zn(2+)</name>
        <dbReference type="ChEBI" id="CHEBI:29105"/>
        <note>catalytic</note>
    </ligand>
</feature>
<keyword evidence="3 8" id="KW-0479">Metal-binding</keyword>
<dbReference type="RefSeq" id="XP_014182767.1">
    <property type="nucleotide sequence ID" value="XM_014327292.1"/>
</dbReference>
<dbReference type="GO" id="GO:0004177">
    <property type="term" value="F:aminopeptidase activity"/>
    <property type="evidence" value="ECO:0007669"/>
    <property type="project" value="TreeGrafter"/>
</dbReference>
<evidence type="ECO:0000256" key="2">
    <source>
        <dbReference type="ARBA" id="ARBA00022670"/>
    </source>
</evidence>
<evidence type="ECO:0000256" key="8">
    <source>
        <dbReference type="PIRSR" id="PIRSR634015-3"/>
    </source>
</evidence>
<dbReference type="GO" id="GO:0004301">
    <property type="term" value="F:epoxide hydrolase activity"/>
    <property type="evidence" value="ECO:0007669"/>
    <property type="project" value="TreeGrafter"/>
</dbReference>
<dbReference type="PANTHER" id="PTHR45726:SF3">
    <property type="entry name" value="LEUKOTRIENE A-4 HYDROLASE"/>
    <property type="match status" value="1"/>
</dbReference>
<dbReference type="Gene3D" id="3.30.2010.30">
    <property type="match status" value="1"/>
</dbReference>
<dbReference type="Gene3D" id="1.25.40.320">
    <property type="entry name" value="Peptidase M1, leukotriene A4 hydrolase/aminopeptidase C-terminal domain"/>
    <property type="match status" value="1"/>
</dbReference>
<dbReference type="InterPro" id="IPR015211">
    <property type="entry name" value="Peptidase_M1_C"/>
</dbReference>
<dbReference type="AlphaFoldDB" id="J5TMH7"/>
<protein>
    <submittedName>
        <fullName evidence="10">Leukotriene-A(4) hydrolase</fullName>
    </submittedName>
</protein>
<dbReference type="HOGENOM" id="CLU_014505_1_2_1"/>
<keyword evidence="6" id="KW-0482">Metalloprotease</keyword>
<evidence type="ECO:0000256" key="4">
    <source>
        <dbReference type="ARBA" id="ARBA00022801"/>
    </source>
</evidence>
<evidence type="ECO:0000256" key="1">
    <source>
        <dbReference type="ARBA" id="ARBA00010136"/>
    </source>
</evidence>
<name>J5TMH7_TRIAS</name>
<comment type="similarity">
    <text evidence="1">Belongs to the peptidase M1 family.</text>
</comment>
<dbReference type="Proteomes" id="UP000002748">
    <property type="component" value="Unassembled WGS sequence"/>
</dbReference>
<comment type="caution">
    <text evidence="10">The sequence shown here is derived from an EMBL/GenBank/DDBJ whole genome shotgun (WGS) entry which is preliminary data.</text>
</comment>
<dbReference type="InterPro" id="IPR042097">
    <property type="entry name" value="Aminopeptidase_N-like_N_sf"/>
</dbReference>
<dbReference type="MEROPS" id="M01.025"/>
<keyword evidence="2" id="KW-0645">Protease</keyword>